<feature type="region of interest" description="Disordered" evidence="1">
    <location>
        <begin position="1"/>
        <end position="26"/>
    </location>
</feature>
<keyword evidence="2" id="KW-0472">Membrane</keyword>
<organism evidence="4 5">
    <name type="scientific">Cellulomonas fulva</name>
    <dbReference type="NCBI Taxonomy" id="2835530"/>
    <lineage>
        <taxon>Bacteria</taxon>
        <taxon>Bacillati</taxon>
        <taxon>Actinomycetota</taxon>
        <taxon>Actinomycetes</taxon>
        <taxon>Micrococcales</taxon>
        <taxon>Cellulomonadaceae</taxon>
        <taxon>Cellulomonas</taxon>
    </lineage>
</organism>
<evidence type="ECO:0000313" key="5">
    <source>
        <dbReference type="Proteomes" id="UP000722125"/>
    </source>
</evidence>
<protein>
    <submittedName>
        <fullName evidence="4">LytR C-terminal domain-containing protein</fullName>
    </submittedName>
</protein>
<sequence length="206" mass="20817">MSKADYPYPDDEFDAPPDPTAPRGVHRAPRSAWSRWWPFVAVLVIAPLLAYAIVTFASRDQSTDDGSAAAPTTTSAPTSAATGGASEEPSDEASEPADETSEPADEETTPTAEADLSTPVTVYNGAGIQGLAGAGAGQLTEAGFTSVTADNFSGTAPATSTVYYATEDQAGTAELVASTLGLTTVTLDAAQAGSGIVVVLTEALPS</sequence>
<evidence type="ECO:0000259" key="3">
    <source>
        <dbReference type="Pfam" id="PF13399"/>
    </source>
</evidence>
<evidence type="ECO:0000313" key="4">
    <source>
        <dbReference type="EMBL" id="MBT0993136.1"/>
    </source>
</evidence>
<name>A0ABS5TVH6_9CELL</name>
<dbReference type="Gene3D" id="3.30.70.2390">
    <property type="match status" value="1"/>
</dbReference>
<comment type="caution">
    <text evidence="4">The sequence shown here is derived from an EMBL/GenBank/DDBJ whole genome shotgun (WGS) entry which is preliminary data.</text>
</comment>
<accession>A0ABS5TVH6</accession>
<dbReference type="InterPro" id="IPR027381">
    <property type="entry name" value="LytR/CpsA/Psr_C"/>
</dbReference>
<keyword evidence="2" id="KW-1133">Transmembrane helix</keyword>
<evidence type="ECO:0000256" key="2">
    <source>
        <dbReference type="SAM" id="Phobius"/>
    </source>
</evidence>
<feature type="region of interest" description="Disordered" evidence="1">
    <location>
        <begin position="60"/>
        <end position="119"/>
    </location>
</feature>
<reference evidence="4 5" key="1">
    <citation type="submission" date="2021-05" db="EMBL/GenBank/DDBJ databases">
        <title>Description of Cellulomonas sp. DKR-3 sp. nov.</title>
        <authorList>
            <person name="Dahal R.H."/>
            <person name="Chaudhary D.K."/>
        </authorList>
    </citation>
    <scope>NUCLEOTIDE SEQUENCE [LARGE SCALE GENOMIC DNA]</scope>
    <source>
        <strain evidence="4 5">DKR-3</strain>
    </source>
</reference>
<feature type="compositionally biased region" description="Acidic residues" evidence="1">
    <location>
        <begin position="88"/>
        <end position="108"/>
    </location>
</feature>
<proteinExistence type="predicted"/>
<keyword evidence="2" id="KW-0812">Transmembrane</keyword>
<dbReference type="EMBL" id="JAHBOH010000001">
    <property type="protein sequence ID" value="MBT0993136.1"/>
    <property type="molecule type" value="Genomic_DNA"/>
</dbReference>
<keyword evidence="5" id="KW-1185">Reference proteome</keyword>
<dbReference type="Pfam" id="PF13399">
    <property type="entry name" value="LytR_C"/>
    <property type="match status" value="1"/>
</dbReference>
<feature type="transmembrane region" description="Helical" evidence="2">
    <location>
        <begin position="36"/>
        <end position="57"/>
    </location>
</feature>
<gene>
    <name evidence="4" type="ORF">KIN34_02365</name>
</gene>
<dbReference type="Proteomes" id="UP000722125">
    <property type="component" value="Unassembled WGS sequence"/>
</dbReference>
<evidence type="ECO:0000256" key="1">
    <source>
        <dbReference type="SAM" id="MobiDB-lite"/>
    </source>
</evidence>
<feature type="compositionally biased region" description="Low complexity" evidence="1">
    <location>
        <begin position="64"/>
        <end position="87"/>
    </location>
</feature>
<feature type="domain" description="LytR/CpsA/Psr regulator C-terminal" evidence="3">
    <location>
        <begin position="118"/>
        <end position="201"/>
    </location>
</feature>
<dbReference type="RefSeq" id="WP_214346147.1">
    <property type="nucleotide sequence ID" value="NZ_JAHBOH010000001.1"/>
</dbReference>